<dbReference type="Pfam" id="PF13759">
    <property type="entry name" value="2OG-FeII_Oxy_5"/>
    <property type="match status" value="1"/>
</dbReference>
<dbReference type="EMBL" id="JWZX01001707">
    <property type="protein sequence ID" value="KOO32668.1"/>
    <property type="molecule type" value="Genomic_DNA"/>
</dbReference>
<dbReference type="InterPro" id="IPR012668">
    <property type="entry name" value="CHP02466"/>
</dbReference>
<evidence type="ECO:0000313" key="3">
    <source>
        <dbReference type="EMBL" id="KOO32668.1"/>
    </source>
</evidence>
<evidence type="ECO:0000256" key="2">
    <source>
        <dbReference type="SAM" id="SignalP"/>
    </source>
</evidence>
<evidence type="ECO:0008006" key="5">
    <source>
        <dbReference type="Google" id="ProtNLM"/>
    </source>
</evidence>
<feature type="signal peptide" evidence="2">
    <location>
        <begin position="1"/>
        <end position="22"/>
    </location>
</feature>
<feature type="compositionally biased region" description="Basic and acidic residues" evidence="1">
    <location>
        <begin position="428"/>
        <end position="438"/>
    </location>
</feature>
<proteinExistence type="predicted"/>
<feature type="chain" id="PRO_5005602410" description="Prolyl 4-hydroxylase alpha subunit Fe(2+) 2OG dioxygenase domain-containing protein" evidence="2">
    <location>
        <begin position="23"/>
        <end position="450"/>
    </location>
</feature>
<protein>
    <recommendedName>
        <fullName evidence="5">Prolyl 4-hydroxylase alpha subunit Fe(2+) 2OG dioxygenase domain-containing protein</fullName>
    </recommendedName>
</protein>
<keyword evidence="2" id="KW-0732">Signal</keyword>
<evidence type="ECO:0000313" key="4">
    <source>
        <dbReference type="Proteomes" id="UP000037460"/>
    </source>
</evidence>
<dbReference type="Proteomes" id="UP000037460">
    <property type="component" value="Unassembled WGS sequence"/>
</dbReference>
<evidence type="ECO:0000256" key="1">
    <source>
        <dbReference type="SAM" id="MobiDB-lite"/>
    </source>
</evidence>
<organism evidence="3 4">
    <name type="scientific">Chrysochromulina tobinii</name>
    <dbReference type="NCBI Taxonomy" id="1460289"/>
    <lineage>
        <taxon>Eukaryota</taxon>
        <taxon>Haptista</taxon>
        <taxon>Haptophyta</taxon>
        <taxon>Prymnesiophyceae</taxon>
        <taxon>Prymnesiales</taxon>
        <taxon>Chrysochromulinaceae</taxon>
        <taxon>Chrysochromulina</taxon>
    </lineage>
</organism>
<gene>
    <name evidence="3" type="ORF">Ctob_015427</name>
</gene>
<dbReference type="AlphaFoldDB" id="A0A0M0K2Q6"/>
<comment type="caution">
    <text evidence="3">The sequence shown here is derived from an EMBL/GenBank/DDBJ whole genome shotgun (WGS) entry which is preliminary data.</text>
</comment>
<feature type="region of interest" description="Disordered" evidence="1">
    <location>
        <begin position="377"/>
        <end position="450"/>
    </location>
</feature>
<feature type="region of interest" description="Disordered" evidence="1">
    <location>
        <begin position="64"/>
        <end position="109"/>
    </location>
</feature>
<keyword evidence="4" id="KW-1185">Reference proteome</keyword>
<reference evidence="4" key="1">
    <citation type="journal article" date="2015" name="PLoS Genet.">
        <title>Genome Sequence and Transcriptome Analyses of Chrysochromulina tobin: Metabolic Tools for Enhanced Algal Fitness in the Prominent Order Prymnesiales (Haptophyceae).</title>
        <authorList>
            <person name="Hovde B.T."/>
            <person name="Deodato C.R."/>
            <person name="Hunsperger H.M."/>
            <person name="Ryken S.A."/>
            <person name="Yost W."/>
            <person name="Jha R.K."/>
            <person name="Patterson J."/>
            <person name="Monnat R.J. Jr."/>
            <person name="Barlow S.B."/>
            <person name="Starkenburg S.R."/>
            <person name="Cattolico R.A."/>
        </authorList>
    </citation>
    <scope>NUCLEOTIDE SEQUENCE</scope>
    <source>
        <strain evidence="4">CCMP291</strain>
    </source>
</reference>
<sequence>MPFAAMRIYGVGLAFFITHSMAATPMCEPWCSNSCADLTGNVEYECGGCAVTEPGCRPGAAGWPDDSSGVVRPAAETDDDGWPGVVRPAAETGEGPRLSPTTAGEGLGPAHMESLWPTTIYMAMQPEMETHNEELAALIEARFVRLESQLQRKGRSKDESLFDADDDLNALFHDQHRYGLSDAMRSARQCLREKAHIRPWQHIDRKAVEACEAEAAANSIWPELMNSTAFRSLFGHERGHIWRHLRRYAALLTGSHREGQWDATFAWDMTSDLDVRTPEDAGVLQVFDPRHIELETLPVFYLPLSTPSFHSLTSPLHPPPTFQVTQRRVTSTVHTIVPQPGRLVICPAYAQHEVQPTRGHSPRISLAFDVNMNSYRGRGAAGGPRPKLGSTHKEHQEGYPKLWPMRFPPIEETPRPPKLVTMAPHGLAARDDAQDDAPRTVTVAANGSAS</sequence>
<accession>A0A0M0K2Q6</accession>
<dbReference type="Gene3D" id="2.60.120.620">
    <property type="entry name" value="q2cbj1_9rhob like domain"/>
    <property type="match status" value="1"/>
</dbReference>
<name>A0A0M0K2Q6_9EUKA</name>